<evidence type="ECO:0000313" key="11">
    <source>
        <dbReference type="Proteomes" id="UP001519289"/>
    </source>
</evidence>
<keyword evidence="7 8" id="KW-0472">Membrane</keyword>
<feature type="transmembrane region" description="Helical" evidence="8">
    <location>
        <begin position="341"/>
        <end position="365"/>
    </location>
</feature>
<evidence type="ECO:0000256" key="4">
    <source>
        <dbReference type="ARBA" id="ARBA00022475"/>
    </source>
</evidence>
<dbReference type="InterPro" id="IPR036259">
    <property type="entry name" value="MFS_trans_sf"/>
</dbReference>
<evidence type="ECO:0000256" key="7">
    <source>
        <dbReference type="ARBA" id="ARBA00023136"/>
    </source>
</evidence>
<keyword evidence="6 8" id="KW-1133">Transmembrane helix</keyword>
<keyword evidence="5 8" id="KW-0812">Transmembrane</keyword>
<dbReference type="PROSITE" id="PS00216">
    <property type="entry name" value="SUGAR_TRANSPORT_1"/>
    <property type="match status" value="1"/>
</dbReference>
<sequence>MTRIQQGTPEYRRVTLALFLGALAVYASLYVTQPILPLLSDHFGISPAHASLSVSVATMSLALSQVLVGPLADSLGRKPIMTFAMLGAGVIGVAAAFAPTFGPFLALRFLHGLVMAGLPATAMAYLAEEIDVRHLGAAMGLYIAGNSVGGLSGRIIAGTVADFWGWRAAVGSIGVLSLACALWFTRTLPPSRHFRAQPLQPRRLVGSLLHALSDPLLRSLYLIAFLTMGSFVALYNYVSYHLMAPPYGLSAALVGWIFVLYLAGTFSSAWMGRLSDRYGRAPMLALSLAIQLAGAAVSLAGGLLVKIAGIAVFTFGFFGAHSIASGWVGQRAVQDKGAASALYLFTYYLGSSIAGTTAGLCWMRFGWPGVVGFIGCLLTAALGMAALARRQGSR</sequence>
<evidence type="ECO:0000259" key="9">
    <source>
        <dbReference type="PROSITE" id="PS50850"/>
    </source>
</evidence>
<evidence type="ECO:0000256" key="3">
    <source>
        <dbReference type="ARBA" id="ARBA00022448"/>
    </source>
</evidence>
<dbReference type="EMBL" id="JAGGLG010000022">
    <property type="protein sequence ID" value="MBP2019104.1"/>
    <property type="molecule type" value="Genomic_DNA"/>
</dbReference>
<dbReference type="PANTHER" id="PTHR43271">
    <property type="entry name" value="BLL2771 PROTEIN"/>
    <property type="match status" value="1"/>
</dbReference>
<keyword evidence="4" id="KW-1003">Cell membrane</keyword>
<dbReference type="InterPro" id="IPR005829">
    <property type="entry name" value="Sugar_transporter_CS"/>
</dbReference>
<feature type="transmembrane region" description="Helical" evidence="8">
    <location>
        <begin position="307"/>
        <end position="329"/>
    </location>
</feature>
<feature type="transmembrane region" description="Helical" evidence="8">
    <location>
        <begin position="250"/>
        <end position="271"/>
    </location>
</feature>
<reference evidence="10 11" key="1">
    <citation type="submission" date="2021-03" db="EMBL/GenBank/DDBJ databases">
        <title>Genomic Encyclopedia of Type Strains, Phase IV (KMG-IV): sequencing the most valuable type-strain genomes for metagenomic binning, comparative biology and taxonomic classification.</title>
        <authorList>
            <person name="Goeker M."/>
        </authorList>
    </citation>
    <scope>NUCLEOTIDE SEQUENCE [LARGE SCALE GENOMIC DNA]</scope>
    <source>
        <strain evidence="10 11">DSM 27138</strain>
    </source>
</reference>
<feature type="transmembrane region" description="Helical" evidence="8">
    <location>
        <begin position="16"/>
        <end position="36"/>
    </location>
</feature>
<feature type="transmembrane region" description="Helical" evidence="8">
    <location>
        <begin position="105"/>
        <end position="127"/>
    </location>
</feature>
<comment type="subcellular location">
    <subcellularLocation>
        <location evidence="1">Cell membrane</location>
        <topology evidence="1">Multi-pass membrane protein</topology>
    </subcellularLocation>
</comment>
<dbReference type="RefSeq" id="WP_209467220.1">
    <property type="nucleotide sequence ID" value="NZ_JAGGLG010000022.1"/>
</dbReference>
<keyword evidence="11" id="KW-1185">Reference proteome</keyword>
<dbReference type="CDD" id="cd17324">
    <property type="entry name" value="MFS_NepI_like"/>
    <property type="match status" value="1"/>
</dbReference>
<evidence type="ECO:0000256" key="2">
    <source>
        <dbReference type="ARBA" id="ARBA00008335"/>
    </source>
</evidence>
<feature type="transmembrane region" description="Helical" evidence="8">
    <location>
        <begin position="220"/>
        <end position="238"/>
    </location>
</feature>
<proteinExistence type="inferred from homology"/>
<evidence type="ECO:0000256" key="8">
    <source>
        <dbReference type="SAM" id="Phobius"/>
    </source>
</evidence>
<dbReference type="SUPFAM" id="SSF103473">
    <property type="entry name" value="MFS general substrate transporter"/>
    <property type="match status" value="1"/>
</dbReference>
<evidence type="ECO:0000313" key="10">
    <source>
        <dbReference type="EMBL" id="MBP2019104.1"/>
    </source>
</evidence>
<dbReference type="Pfam" id="PF07690">
    <property type="entry name" value="MFS_1"/>
    <property type="match status" value="1"/>
</dbReference>
<feature type="transmembrane region" description="Helical" evidence="8">
    <location>
        <begin position="163"/>
        <end position="185"/>
    </location>
</feature>
<dbReference type="Proteomes" id="UP001519289">
    <property type="component" value="Unassembled WGS sequence"/>
</dbReference>
<feature type="transmembrane region" description="Helical" evidence="8">
    <location>
        <begin position="371"/>
        <end position="388"/>
    </location>
</feature>
<evidence type="ECO:0000256" key="1">
    <source>
        <dbReference type="ARBA" id="ARBA00004651"/>
    </source>
</evidence>
<dbReference type="PANTHER" id="PTHR43271:SF1">
    <property type="entry name" value="INNER MEMBRANE TRANSPORT PROTEIN YNFM"/>
    <property type="match status" value="1"/>
</dbReference>
<feature type="transmembrane region" description="Helical" evidence="8">
    <location>
        <begin position="139"/>
        <end position="157"/>
    </location>
</feature>
<comment type="caution">
    <text evidence="10">The sequence shown here is derived from an EMBL/GenBank/DDBJ whole genome shotgun (WGS) entry which is preliminary data.</text>
</comment>
<dbReference type="InterPro" id="IPR011701">
    <property type="entry name" value="MFS"/>
</dbReference>
<evidence type="ECO:0000256" key="5">
    <source>
        <dbReference type="ARBA" id="ARBA00022692"/>
    </source>
</evidence>
<dbReference type="Gene3D" id="1.20.1250.20">
    <property type="entry name" value="MFS general substrate transporter like domains"/>
    <property type="match status" value="1"/>
</dbReference>
<dbReference type="InterPro" id="IPR020846">
    <property type="entry name" value="MFS_dom"/>
</dbReference>
<name>A0ABS4JU91_9FIRM</name>
<comment type="similarity">
    <text evidence="2">Belongs to the major facilitator superfamily.</text>
</comment>
<evidence type="ECO:0000256" key="6">
    <source>
        <dbReference type="ARBA" id="ARBA00022989"/>
    </source>
</evidence>
<accession>A0ABS4JU91</accession>
<feature type="transmembrane region" description="Helical" evidence="8">
    <location>
        <begin position="80"/>
        <end position="99"/>
    </location>
</feature>
<protein>
    <submittedName>
        <fullName evidence="10">YNFM family putative membrane transporter</fullName>
    </submittedName>
</protein>
<feature type="domain" description="Major facilitator superfamily (MFS) profile" evidence="9">
    <location>
        <begin position="14"/>
        <end position="393"/>
    </location>
</feature>
<organism evidence="10 11">
    <name type="scientific">Symbiobacterium terraclitae</name>
    <dbReference type="NCBI Taxonomy" id="557451"/>
    <lineage>
        <taxon>Bacteria</taxon>
        <taxon>Bacillati</taxon>
        <taxon>Bacillota</taxon>
        <taxon>Clostridia</taxon>
        <taxon>Eubacteriales</taxon>
        <taxon>Symbiobacteriaceae</taxon>
        <taxon>Symbiobacterium</taxon>
    </lineage>
</organism>
<gene>
    <name evidence="10" type="ORF">J2Z79_002521</name>
</gene>
<dbReference type="PROSITE" id="PS50850">
    <property type="entry name" value="MFS"/>
    <property type="match status" value="1"/>
</dbReference>
<feature type="transmembrane region" description="Helical" evidence="8">
    <location>
        <begin position="283"/>
        <end position="301"/>
    </location>
</feature>
<feature type="transmembrane region" description="Helical" evidence="8">
    <location>
        <begin position="48"/>
        <end position="68"/>
    </location>
</feature>
<keyword evidence="3" id="KW-0813">Transport</keyword>